<comment type="caution">
    <text evidence="3">The sequence shown here is derived from an EMBL/GenBank/DDBJ whole genome shotgun (WGS) entry which is preliminary data.</text>
</comment>
<evidence type="ECO:0000256" key="1">
    <source>
        <dbReference type="ARBA" id="ARBA00022729"/>
    </source>
</evidence>
<dbReference type="RefSeq" id="WP_193996470.1">
    <property type="nucleotide sequence ID" value="NZ_JADEXP010000478.1"/>
</dbReference>
<dbReference type="PANTHER" id="PTHR30570:SF1">
    <property type="entry name" value="PHOSPHATE-BINDING PROTEIN PSTS"/>
    <property type="match status" value="1"/>
</dbReference>
<keyword evidence="1" id="KW-0732">Signal</keyword>
<dbReference type="InterPro" id="IPR050811">
    <property type="entry name" value="Phosphate_ABC_transporter"/>
</dbReference>
<evidence type="ECO:0000313" key="3">
    <source>
        <dbReference type="EMBL" id="MBE9070611.1"/>
    </source>
</evidence>
<dbReference type="Gene3D" id="3.40.190.10">
    <property type="entry name" value="Periplasmic binding protein-like II"/>
    <property type="match status" value="2"/>
</dbReference>
<name>A0A929FBB8_LEPEC</name>
<dbReference type="Pfam" id="PF12849">
    <property type="entry name" value="PBP_like_2"/>
    <property type="match status" value="1"/>
</dbReference>
<reference evidence="3" key="1">
    <citation type="submission" date="2020-10" db="EMBL/GenBank/DDBJ databases">
        <authorList>
            <person name="Castelo-Branco R."/>
            <person name="Eusebio N."/>
            <person name="Adriana R."/>
            <person name="Vieira A."/>
            <person name="Brugerolle De Fraissinette N."/>
            <person name="Rezende De Castro R."/>
            <person name="Schneider M.P."/>
            <person name="Vasconcelos V."/>
            <person name="Leao P.N."/>
        </authorList>
    </citation>
    <scope>NUCLEOTIDE SEQUENCE</scope>
    <source>
        <strain evidence="3">LEGE 11479</strain>
    </source>
</reference>
<dbReference type="EMBL" id="JADEXP010000478">
    <property type="protein sequence ID" value="MBE9070611.1"/>
    <property type="molecule type" value="Genomic_DNA"/>
</dbReference>
<sequence length="352" mass="37112">MQKQSNKVPLIIALAGFGLIAGVFGVVAWLTGGGGGIAVPTGRSNSVASQPPVSAAVPAEETLSTVQNVPQGLFNYGGSTTWIPVHGPVQAAIANAFPEFQLRYTLPSSGAPGSGTGIQMLLEGQLSFAESSRPLEPAEYEAAQQRGFSLEQIPVAIDAIALAVHPDLGLDGLSVDQIKAIYNSEVLNWSELGGPDLPISAYSRSPEAAGTAKFFLEDVLDAETYGENVIFVENTTIGLRQIFNDRGGIYYASAPEIINQCSIYAIPVAPQGQPAIPPFADTWERGQACVGQPNTENTDAFRDGSYPLTRRLFVIAKVDGAEDEAAGRAYAKMLLSPEGQTLIEEAGFVGIR</sequence>
<dbReference type="PANTHER" id="PTHR30570">
    <property type="entry name" value="PERIPLASMIC PHOSPHATE BINDING COMPONENT OF PHOSPHATE ABC TRANSPORTER"/>
    <property type="match status" value="1"/>
</dbReference>
<dbReference type="SUPFAM" id="SSF53850">
    <property type="entry name" value="Periplasmic binding protein-like II"/>
    <property type="match status" value="1"/>
</dbReference>
<dbReference type="Proteomes" id="UP000615026">
    <property type="component" value="Unassembled WGS sequence"/>
</dbReference>
<keyword evidence="4" id="KW-1185">Reference proteome</keyword>
<organism evidence="3 4">
    <name type="scientific">Leptolyngbya cf. ectocarpi LEGE 11479</name>
    <dbReference type="NCBI Taxonomy" id="1828722"/>
    <lineage>
        <taxon>Bacteria</taxon>
        <taxon>Bacillati</taxon>
        <taxon>Cyanobacteriota</taxon>
        <taxon>Cyanophyceae</taxon>
        <taxon>Leptolyngbyales</taxon>
        <taxon>Leptolyngbyaceae</taxon>
        <taxon>Leptolyngbya group</taxon>
        <taxon>Leptolyngbya</taxon>
    </lineage>
</organism>
<protein>
    <submittedName>
        <fullName evidence="3">PstS family phosphate ABC transporter substrate-binding protein</fullName>
    </submittedName>
</protein>
<proteinExistence type="predicted"/>
<evidence type="ECO:0000259" key="2">
    <source>
        <dbReference type="Pfam" id="PF12849"/>
    </source>
</evidence>
<gene>
    <name evidence="3" type="ORF">IQ260_28635</name>
</gene>
<evidence type="ECO:0000313" key="4">
    <source>
        <dbReference type="Proteomes" id="UP000615026"/>
    </source>
</evidence>
<dbReference type="AlphaFoldDB" id="A0A929FBB8"/>
<feature type="domain" description="PBP" evidence="2">
    <location>
        <begin position="74"/>
        <end position="338"/>
    </location>
</feature>
<dbReference type="CDD" id="cd13566">
    <property type="entry name" value="PBP2_phosphate"/>
    <property type="match status" value="1"/>
</dbReference>
<dbReference type="InterPro" id="IPR024370">
    <property type="entry name" value="PBP_domain"/>
</dbReference>
<accession>A0A929FBB8</accession>